<evidence type="ECO:0000313" key="4">
    <source>
        <dbReference type="Proteomes" id="UP001379533"/>
    </source>
</evidence>
<keyword evidence="1" id="KW-0732">Signal</keyword>
<dbReference type="EMBL" id="CP089982">
    <property type="protein sequence ID" value="WXA92889.1"/>
    <property type="molecule type" value="Genomic_DNA"/>
</dbReference>
<dbReference type="RefSeq" id="WP_394843488.1">
    <property type="nucleotide sequence ID" value="NZ_CP089982.1"/>
</dbReference>
<feature type="domain" description="Peptidase M28" evidence="2">
    <location>
        <begin position="172"/>
        <end position="376"/>
    </location>
</feature>
<accession>A0ABZ2K7R9</accession>
<dbReference type="PANTHER" id="PTHR12147">
    <property type="entry name" value="METALLOPEPTIDASE M28 FAMILY MEMBER"/>
    <property type="match status" value="1"/>
</dbReference>
<organism evidence="3 4">
    <name type="scientific">Pendulispora brunnea</name>
    <dbReference type="NCBI Taxonomy" id="2905690"/>
    <lineage>
        <taxon>Bacteria</taxon>
        <taxon>Pseudomonadati</taxon>
        <taxon>Myxococcota</taxon>
        <taxon>Myxococcia</taxon>
        <taxon>Myxococcales</taxon>
        <taxon>Sorangiineae</taxon>
        <taxon>Pendulisporaceae</taxon>
        <taxon>Pendulispora</taxon>
    </lineage>
</organism>
<evidence type="ECO:0000259" key="2">
    <source>
        <dbReference type="Pfam" id="PF04389"/>
    </source>
</evidence>
<dbReference type="InterPro" id="IPR007484">
    <property type="entry name" value="Peptidase_M28"/>
</dbReference>
<reference evidence="3 4" key="1">
    <citation type="submission" date="2021-12" db="EMBL/GenBank/DDBJ databases">
        <title>Discovery of the Pendulisporaceae a myxobacterial family with distinct sporulation behavior and unique specialized metabolism.</title>
        <authorList>
            <person name="Garcia R."/>
            <person name="Popoff A."/>
            <person name="Bader C.D."/>
            <person name="Loehr J."/>
            <person name="Walesch S."/>
            <person name="Walt C."/>
            <person name="Boldt J."/>
            <person name="Bunk B."/>
            <person name="Haeckl F.J.F.P.J."/>
            <person name="Gunesch A.P."/>
            <person name="Birkelbach J."/>
            <person name="Nuebel U."/>
            <person name="Pietschmann T."/>
            <person name="Bach T."/>
            <person name="Mueller R."/>
        </authorList>
    </citation>
    <scope>NUCLEOTIDE SEQUENCE [LARGE SCALE GENOMIC DNA]</scope>
    <source>
        <strain evidence="3 4">MSr12523</strain>
    </source>
</reference>
<dbReference type="PANTHER" id="PTHR12147:SF26">
    <property type="entry name" value="PEPTIDASE M28 DOMAIN-CONTAINING PROTEIN"/>
    <property type="match status" value="1"/>
</dbReference>
<sequence>MTKRTTLLLALGIGAGVWACSEAGSREEAGTRTLALADDSDPMEHITYLSSDAMKGRNSPSAQFDEAAKYVTDRLVKYGLKGPNEGDANGAYAQTFTQSSFAENSLAGASPHDEAAHARTFGTSLFERSFYLHERMEPEAFRVIAGKSGRGENASFSDVRSAAVDAAGNTHNVLGLLEGTGAKKQEVIVVMAHLDHIGTTSSGQVNNGADDNASGSGTILAAVPALAQAKANGELNRSVLFVWTAAEEDGLVGSKYFVDHPIAGVGLGDIVGVINSDMVGRWDAQRISVIDKKSDGTTSYLAGLLTQANAKLAAPFERINHDINQYARRQDGASFYDKGEDVLFLFEGLSNPAGGGDLNPDYHAPGDDVSKILDDNNGDKPRKVRDLVIELVKLASNR</sequence>
<dbReference type="Gene3D" id="3.40.630.10">
    <property type="entry name" value="Zn peptidases"/>
    <property type="match status" value="1"/>
</dbReference>
<dbReference type="SUPFAM" id="SSF53187">
    <property type="entry name" value="Zn-dependent exopeptidases"/>
    <property type="match status" value="1"/>
</dbReference>
<evidence type="ECO:0000256" key="1">
    <source>
        <dbReference type="SAM" id="SignalP"/>
    </source>
</evidence>
<keyword evidence="4" id="KW-1185">Reference proteome</keyword>
<feature type="chain" id="PRO_5047471786" evidence="1">
    <location>
        <begin position="20"/>
        <end position="398"/>
    </location>
</feature>
<dbReference type="InterPro" id="IPR045175">
    <property type="entry name" value="M28_fam"/>
</dbReference>
<dbReference type="Proteomes" id="UP001379533">
    <property type="component" value="Chromosome"/>
</dbReference>
<dbReference type="Pfam" id="PF04389">
    <property type="entry name" value="Peptidase_M28"/>
    <property type="match status" value="1"/>
</dbReference>
<feature type="signal peptide" evidence="1">
    <location>
        <begin position="1"/>
        <end position="19"/>
    </location>
</feature>
<protein>
    <submittedName>
        <fullName evidence="3">M28 family peptidase</fullName>
    </submittedName>
</protein>
<proteinExistence type="predicted"/>
<name>A0ABZ2K7R9_9BACT</name>
<gene>
    <name evidence="3" type="ORF">LZC95_41380</name>
</gene>
<evidence type="ECO:0000313" key="3">
    <source>
        <dbReference type="EMBL" id="WXA92889.1"/>
    </source>
</evidence>